<dbReference type="EMBL" id="BK032595">
    <property type="protein sequence ID" value="DAF50352.1"/>
    <property type="molecule type" value="Genomic_DNA"/>
</dbReference>
<reference evidence="1" key="1">
    <citation type="journal article" date="2021" name="Proc. Natl. Acad. Sci. U.S.A.">
        <title>A Catalog of Tens of Thousands of Viruses from Human Metagenomes Reveals Hidden Associations with Chronic Diseases.</title>
        <authorList>
            <person name="Tisza M.J."/>
            <person name="Buck C.B."/>
        </authorList>
    </citation>
    <scope>NUCLEOTIDE SEQUENCE</scope>
    <source>
        <strain evidence="1">CtBCr48</strain>
    </source>
</reference>
<organism evidence="1">
    <name type="scientific">Siphoviridae sp. ctBCr48</name>
    <dbReference type="NCBI Taxonomy" id="2827802"/>
    <lineage>
        <taxon>Viruses</taxon>
        <taxon>Duplodnaviria</taxon>
        <taxon>Heunggongvirae</taxon>
        <taxon>Uroviricota</taxon>
        <taxon>Caudoviricetes</taxon>
    </lineage>
</organism>
<protein>
    <submittedName>
        <fullName evidence="1">Uncharacterized protein</fullName>
    </submittedName>
</protein>
<proteinExistence type="predicted"/>
<sequence length="190" mass="21830">MKMTGAQTQMLKGIITNPDHPELQGTFKQGSFWIVTDGFSCFYFSKKPNLPDCQGIDKDLLQYLDTPVSAKTPRIPDINFMVGIKNISHQNKRRPFPYELDKDINLFVNPYYMLRIMKILPSAMRMLYTTRVKPVIFIGDDDNYALLNPIRYDGISPYINHEGELINPNLGEEIIKEEDECNSIETVASM</sequence>
<evidence type="ECO:0000313" key="1">
    <source>
        <dbReference type="EMBL" id="DAF50352.1"/>
    </source>
</evidence>
<name>A0A8S5SHF5_9CAUD</name>
<accession>A0A8S5SHF5</accession>